<organism evidence="1">
    <name type="scientific">uncultured marine thaumarchaeote AD1000_72_F04</name>
    <dbReference type="NCBI Taxonomy" id="1455938"/>
    <lineage>
        <taxon>Archaea</taxon>
        <taxon>Nitrososphaerota</taxon>
        <taxon>environmental samples</taxon>
    </lineage>
</organism>
<dbReference type="AlphaFoldDB" id="A0A075FWH3"/>
<accession>A0A075FWH3</accession>
<proteinExistence type="predicted"/>
<dbReference type="SUPFAM" id="SSF48208">
    <property type="entry name" value="Six-hairpin glycosidases"/>
    <property type="match status" value="1"/>
</dbReference>
<name>A0A075FWH3_9ARCH</name>
<sequence length="570" mass="65300">MTGQSEQVPSWVKNTAGWWATNAISETEFVNAIEFLIQNNIIVVEGNVSSLLLTWDEIVNDAEYANQGSLLIRDKYENPHNLGVHFNAHSESFYDMTTFDLLHSGISLFEITGDEKYLDQARDVADTIEQHLVLDDGYVFGYQPKAELFFHETNRHVLRDIVHLALYDPSYKKLTHSIADGILKNEINHETNLIHIETSSHSTPSSEMDMSYDGSAALESLLLAYEVTNEKKYLEQVKQTILSYWELRDPETNLIPSSINVDDLSVEDEFMQQYGAGVFLKTLLHYYYLTDDPEIFGIMKTYHDAVIQNFWGDGTWHYRVNFDGSVSSNQLEANYAKLDDALILLSDLDPLVFTTSYDYAKKDYDNSFQSKIDVANDLVIHSVQTGDNLGEKASRQSMMQYAFIINQNVGTRLFSDTNDTEYLKSLKEFYHSVILNHKRDLGYIVGIDAYTLEDTELGYLLNQRASGMISNKINLTFVPIGDTKIIWTKIGNYEITEPFITSFHDSGRFNQIEFDYEAKSILFHAVHNNGEIIFADEIESVFCDGDIYSDFDSHMLKTIDGKHRYHVFLK</sequence>
<dbReference type="EMBL" id="KF900469">
    <property type="protein sequence ID" value="AIE96095.1"/>
    <property type="molecule type" value="Genomic_DNA"/>
</dbReference>
<protein>
    <submittedName>
        <fullName evidence="1">Uncharacterized protein</fullName>
    </submittedName>
</protein>
<reference evidence="1" key="1">
    <citation type="journal article" date="2014" name="Genome Biol. Evol.">
        <title>Pangenome evidence for extensive interdomain horizontal transfer affecting lineage core and shell genes in uncultured planktonic thaumarchaeota and euryarchaeota.</title>
        <authorList>
            <person name="Deschamps P."/>
            <person name="Zivanovic Y."/>
            <person name="Moreira D."/>
            <person name="Rodriguez-Valera F."/>
            <person name="Lopez-Garcia P."/>
        </authorList>
    </citation>
    <scope>NUCLEOTIDE SEQUENCE</scope>
</reference>
<dbReference type="InterPro" id="IPR008928">
    <property type="entry name" value="6-hairpin_glycosidase_sf"/>
</dbReference>
<dbReference type="GO" id="GO:0005975">
    <property type="term" value="P:carbohydrate metabolic process"/>
    <property type="evidence" value="ECO:0007669"/>
    <property type="project" value="InterPro"/>
</dbReference>
<evidence type="ECO:0000313" key="1">
    <source>
        <dbReference type="EMBL" id="AIE96095.1"/>
    </source>
</evidence>
<dbReference type="Gene3D" id="1.50.10.20">
    <property type="match status" value="1"/>
</dbReference>